<dbReference type="InterPro" id="IPR027417">
    <property type="entry name" value="P-loop_NTPase"/>
</dbReference>
<reference evidence="1" key="1">
    <citation type="journal article" date="2020" name="mSystems">
        <title>Genome- and Community-Level Interaction Insights into Carbon Utilization and Element Cycling Functions of Hydrothermarchaeota in Hydrothermal Sediment.</title>
        <authorList>
            <person name="Zhou Z."/>
            <person name="Liu Y."/>
            <person name="Xu W."/>
            <person name="Pan J."/>
            <person name="Luo Z.H."/>
            <person name="Li M."/>
        </authorList>
    </citation>
    <scope>NUCLEOTIDE SEQUENCE [LARGE SCALE GENOMIC DNA]</scope>
    <source>
        <strain evidence="1">SpSt-1065</strain>
    </source>
</reference>
<comment type="caution">
    <text evidence="1">The sequence shown here is derived from an EMBL/GenBank/DDBJ whole genome shotgun (WGS) entry which is preliminary data.</text>
</comment>
<dbReference type="Pfam" id="PF03237">
    <property type="entry name" value="Terminase_6N"/>
    <property type="match status" value="1"/>
</dbReference>
<dbReference type="EMBL" id="DRWX01000154">
    <property type="protein sequence ID" value="HHM96203.1"/>
    <property type="molecule type" value="Genomic_DNA"/>
</dbReference>
<dbReference type="AlphaFoldDB" id="A0A7C5RT52"/>
<dbReference type="Gene3D" id="3.40.50.300">
    <property type="entry name" value="P-loop containing nucleotide triphosphate hydrolases"/>
    <property type="match status" value="1"/>
</dbReference>
<evidence type="ECO:0000313" key="1">
    <source>
        <dbReference type="EMBL" id="HHM96203.1"/>
    </source>
</evidence>
<accession>A0A7C5RT52</accession>
<name>A0A7C5RT52_THERO</name>
<protein>
    <submittedName>
        <fullName evidence="1">Uncharacterized protein</fullName>
    </submittedName>
</protein>
<dbReference type="Gene3D" id="3.30.420.280">
    <property type="match status" value="1"/>
</dbReference>
<organism evidence="1">
    <name type="scientific">Thermomicrobium roseum</name>
    <dbReference type="NCBI Taxonomy" id="500"/>
    <lineage>
        <taxon>Bacteria</taxon>
        <taxon>Pseudomonadati</taxon>
        <taxon>Thermomicrobiota</taxon>
        <taxon>Thermomicrobia</taxon>
        <taxon>Thermomicrobiales</taxon>
        <taxon>Thermomicrobiaceae</taxon>
        <taxon>Thermomicrobium</taxon>
    </lineage>
</organism>
<gene>
    <name evidence="1" type="ORF">ENM21_03195</name>
</gene>
<proteinExistence type="predicted"/>
<sequence>MIPDHPPSLKERALLTVQAQRDPMLREEIRRRCREDPAWFCNFALWTFDPRELESDKSPHIPFILWEYQVDLIRWYEERYRNQEDGIVLKSRDMGASWVAMAWLLWHWLFDSGFQALIGSRTEDLVDNRLIDSHFGRIDYMLERLPSWLKPQGFSPRRHRFHMKLLNPENGSAIKGESSQGNFGRQGRFSVIFIDELAHWEKNTQERAWRSASEATRCRIAVSTVNGADNLFWRLWESQQVPRIQLHWRLHPKKDDEWYQRQLERKTREEILQELEMDPYVDQGDLVYPGWQGVRREKRDYDPNALLYCSWDFGLDTTCIIWWQVDQERDEIVCLDALQRRDTPVDWFIPFVTGELEPAQEHLYTEDEKAKILAHRKWSRPIHFGDPAGGNRHAGTGLSVLDILKQHGIYVFTNQKARDYLTRKQMTEIGIRRVVVNVNPGGAVDASIVDEAMSRARKDERGRPIHDGTSHLRSAVEYFFVNLPPFRRLERPEPVIRRMAYDAW</sequence>